<accession>A0A8J7YW61</accession>
<dbReference type="PROSITE" id="PS51272">
    <property type="entry name" value="SLH"/>
    <property type="match status" value="2"/>
</dbReference>
<evidence type="ECO:0000256" key="1">
    <source>
        <dbReference type="SAM" id="MobiDB-lite"/>
    </source>
</evidence>
<proteinExistence type="predicted"/>
<feature type="compositionally biased region" description="Polar residues" evidence="1">
    <location>
        <begin position="202"/>
        <end position="218"/>
    </location>
</feature>
<gene>
    <name evidence="3" type="ORF">GS601_00180</name>
</gene>
<evidence type="ECO:0000313" key="4">
    <source>
        <dbReference type="Proteomes" id="UP000646053"/>
    </source>
</evidence>
<dbReference type="EMBL" id="WVIE01000001">
    <property type="protein sequence ID" value="NDJ15719.1"/>
    <property type="molecule type" value="Genomic_DNA"/>
</dbReference>
<keyword evidence="4" id="KW-1185">Reference proteome</keyword>
<evidence type="ECO:0000259" key="2">
    <source>
        <dbReference type="PROSITE" id="PS51272"/>
    </source>
</evidence>
<organism evidence="3 4">
    <name type="scientific">Myxacorys almedinensis A</name>
    <dbReference type="NCBI Taxonomy" id="2690445"/>
    <lineage>
        <taxon>Bacteria</taxon>
        <taxon>Bacillati</taxon>
        <taxon>Cyanobacteriota</taxon>
        <taxon>Cyanophyceae</taxon>
        <taxon>Leptolyngbyales</taxon>
        <taxon>Leptolyngbyaceae</taxon>
        <taxon>Myxacorys</taxon>
        <taxon>Myxacorys almedinensis</taxon>
    </lineage>
</organism>
<feature type="domain" description="SLH" evidence="2">
    <location>
        <begin position="327"/>
        <end position="395"/>
    </location>
</feature>
<reference evidence="3" key="1">
    <citation type="submission" date="2019-12" db="EMBL/GenBank/DDBJ databases">
        <title>High-Quality draft genome sequences of three cyanobacteria isolated from the limestone walls of the Old Cathedral of Coimbra.</title>
        <authorList>
            <person name="Tiago I."/>
            <person name="Soares F."/>
            <person name="Portugal A."/>
        </authorList>
    </citation>
    <scope>NUCLEOTIDE SEQUENCE</scope>
    <source>
        <strain evidence="3">A</strain>
    </source>
</reference>
<feature type="domain" description="SLH" evidence="2">
    <location>
        <begin position="250"/>
        <end position="318"/>
    </location>
</feature>
<feature type="region of interest" description="Disordered" evidence="1">
    <location>
        <begin position="202"/>
        <end position="248"/>
    </location>
</feature>
<dbReference type="InterPro" id="IPR001119">
    <property type="entry name" value="SLH_dom"/>
</dbReference>
<dbReference type="Pfam" id="PF00395">
    <property type="entry name" value="SLH"/>
    <property type="match status" value="2"/>
</dbReference>
<name>A0A8J7YW61_9CYAN</name>
<dbReference type="PANTHER" id="PTHR33740:SF3">
    <property type="entry name" value="GPI-ANCHORED ADHESIN-LIKE PROTEIN"/>
    <property type="match status" value="1"/>
</dbReference>
<sequence>MATRDRGCKNGWRTIASKATPQPLSICVRVEANVLRLVAVPVSVQRISTQFGLIALLLVSLASCSNSPTSKALQDAFAADPRLNGSPNPLATGSPLANVQVQLPPKFPAEVPTYPNATLVEALSIGEFPLENSTELLTRWTSPDSSDRVVTFYREALQNNGWNLSEQPTAPNQGNFTATRNNLQLAVGVQPNGASGTNIGIETKTPDAQSSLSPNASDLQPGDPNFVGPISPGGVSAAPSASPQAALPQGQSFTDLEKAPQQLRPYATDLAQLGVLTPASNSKTAAKTFEPNKAITRGEYARWLVAANNRLYANRPARQIRLGVETAQPAFRDVSAKHPSFSAVQGLAEAGLIPSSLSGDSTAVLFRPDAPLSREDLILWKIPVDTRQALPTATIDAVKQTWGFQDAGRTDSGALRAVLADYQNGEQSNIRRAFGYTTLFQPKRPVTRAEAAAVLWYFGFQGDGVSAQEVLKGTAQG</sequence>
<comment type="caution">
    <text evidence="3">The sequence shown here is derived from an EMBL/GenBank/DDBJ whole genome shotgun (WGS) entry which is preliminary data.</text>
</comment>
<evidence type="ECO:0000313" key="3">
    <source>
        <dbReference type="EMBL" id="NDJ15719.1"/>
    </source>
</evidence>
<dbReference type="AlphaFoldDB" id="A0A8J7YW61"/>
<dbReference type="PANTHER" id="PTHR33740">
    <property type="entry name" value="GPI-ANCHORED ADHESIN-LIKE PROTEIN"/>
    <property type="match status" value="1"/>
</dbReference>
<protein>
    <submittedName>
        <fullName evidence="3">S-layer homology domain-containing protein</fullName>
    </submittedName>
</protein>
<dbReference type="RefSeq" id="WP_162421133.1">
    <property type="nucleotide sequence ID" value="NZ_WVIE01000001.1"/>
</dbReference>
<dbReference type="Proteomes" id="UP000646053">
    <property type="component" value="Unassembled WGS sequence"/>
</dbReference>
<feature type="compositionally biased region" description="Low complexity" evidence="1">
    <location>
        <begin position="228"/>
        <end position="248"/>
    </location>
</feature>